<dbReference type="RefSeq" id="WP_022021379.1">
    <property type="nucleotide sequence ID" value="NZ_DYVX01000003.1"/>
</dbReference>
<dbReference type="EMBL" id="DYVX01000003">
    <property type="protein sequence ID" value="HJF90862.1"/>
    <property type="molecule type" value="Genomic_DNA"/>
</dbReference>
<evidence type="ECO:0000256" key="3">
    <source>
        <dbReference type="ARBA" id="ARBA00022679"/>
    </source>
</evidence>
<evidence type="ECO:0000313" key="6">
    <source>
        <dbReference type="EMBL" id="HJF90862.1"/>
    </source>
</evidence>
<dbReference type="AlphaFoldDB" id="A0A921HW90"/>
<dbReference type="PANTHER" id="PTHR35863">
    <property type="entry name" value="COBALT-PRECORRIN-5B C(1)-METHYLTRANSFERASE"/>
    <property type="match status" value="1"/>
</dbReference>
<sequence>MILILGGTTEGRTAAKTLEEAGQPFYYSTRGDEQEVTLHHGIRLQGGMDAAALADFCRQHDIRLLVDAAHPFAAQLHQNVAEAAARLSLPVVRFERLYPPREACPVEWVDSYPEAMEQIRQSHPSSFLALTGVQSIEKLAPLWQDADFPCYFRILDRDSSRRLADRQRFPRERLLYYHEGEDERQLLEQLRPDIILLKESGLSGGFKEKIDAAASLGIRVLALRRPPLPASFITVTGEHGLRRKVEQLLPDFYAQHTGLTTGTCATAASVAATWEALHDGDERRPDEFPVVLPDGEILSVAARTNGRTVSADGRTVCASASVVKDAGDDPDITDGLTIEARVVLHLSDQPCAPDTLPVDIDGGTGVGRVTLPGLDAAVGQAAINATPRRMIATGIRHLLSTLPQQSLHPTRAEVILSVPQGEEIARRTFNPRLGILGGISIIGTSGIVKPFSTEAFIHSIAKSMDVARATGSPRVVINSGAKSERFVRAYYPDLPPQAFVHYGNFIGETLKLADSLRVRRVTLGVMIGKAVKLAEGHLDTHSRQVTMNRDFIASLVREAGCDDNLCARIGSLTLARELWTLLPQALLPSFAHVVLTHCYRHCAPLLPHGELTLLLISEEGNIYTRQ</sequence>
<evidence type="ECO:0000313" key="7">
    <source>
        <dbReference type="Proteomes" id="UP000717835"/>
    </source>
</evidence>
<dbReference type="SUPFAM" id="SSF111342">
    <property type="entry name" value="CbiD-like"/>
    <property type="match status" value="1"/>
</dbReference>
<accession>A0A921HW90</accession>
<dbReference type="InterPro" id="IPR002748">
    <property type="entry name" value="CbiD"/>
</dbReference>
<dbReference type="InterPro" id="IPR003723">
    <property type="entry name" value="Precorrin-6x_reduct"/>
</dbReference>
<evidence type="ECO:0000256" key="5">
    <source>
        <dbReference type="HAMAP-Rule" id="MF_00787"/>
    </source>
</evidence>
<proteinExistence type="inferred from homology"/>
<dbReference type="Pfam" id="PF02571">
    <property type="entry name" value="CbiJ"/>
    <property type="match status" value="1"/>
</dbReference>
<dbReference type="Pfam" id="PF01888">
    <property type="entry name" value="CbiD"/>
    <property type="match status" value="1"/>
</dbReference>
<dbReference type="GO" id="GO:0016994">
    <property type="term" value="F:precorrin-6A reductase activity"/>
    <property type="evidence" value="ECO:0007669"/>
    <property type="project" value="InterPro"/>
</dbReference>
<keyword evidence="2 5" id="KW-0489">Methyltransferase</keyword>
<comment type="caution">
    <text evidence="6">The sequence shown here is derived from an EMBL/GenBank/DDBJ whole genome shotgun (WGS) entry which is preliminary data.</text>
</comment>
<dbReference type="Proteomes" id="UP000717835">
    <property type="component" value="Unassembled WGS sequence"/>
</dbReference>
<dbReference type="Gene3D" id="3.30.2110.10">
    <property type="entry name" value="CbiD-like"/>
    <property type="match status" value="1"/>
</dbReference>
<name>A0A921HW90_9BACT</name>
<dbReference type="HAMAP" id="MF_00787">
    <property type="entry name" value="CbiD"/>
    <property type="match status" value="1"/>
</dbReference>
<keyword evidence="1 5" id="KW-0169">Cobalamin biosynthesis</keyword>
<reference evidence="6" key="1">
    <citation type="journal article" date="2021" name="PeerJ">
        <title>Extensive microbial diversity within the chicken gut microbiome revealed by metagenomics and culture.</title>
        <authorList>
            <person name="Gilroy R."/>
            <person name="Ravi A."/>
            <person name="Getino M."/>
            <person name="Pursley I."/>
            <person name="Horton D.L."/>
            <person name="Alikhan N.F."/>
            <person name="Baker D."/>
            <person name="Gharbi K."/>
            <person name="Hall N."/>
            <person name="Watson M."/>
            <person name="Adriaenssens E.M."/>
            <person name="Foster-Nyarko E."/>
            <person name="Jarju S."/>
            <person name="Secka A."/>
            <person name="Antonio M."/>
            <person name="Oren A."/>
            <person name="Chaudhuri R.R."/>
            <person name="La Ragione R."/>
            <person name="Hildebrand F."/>
            <person name="Pallen M.J."/>
        </authorList>
    </citation>
    <scope>NUCLEOTIDE SEQUENCE</scope>
    <source>
        <strain evidence="6">CHK55-1828</strain>
    </source>
</reference>
<comment type="function">
    <text evidence="5">Catalyzes the methylation of C-1 in cobalt-precorrin-5B to form cobalt-precorrin-6A.</text>
</comment>
<comment type="similarity">
    <text evidence="5">Belongs to the CbiD family.</text>
</comment>
<keyword evidence="4 5" id="KW-0949">S-adenosyl-L-methionine</keyword>
<evidence type="ECO:0000256" key="4">
    <source>
        <dbReference type="ARBA" id="ARBA00022691"/>
    </source>
</evidence>
<gene>
    <name evidence="5 6" type="primary">cbiD</name>
    <name evidence="6" type="ORF">K8W02_00530</name>
</gene>
<reference evidence="6" key="2">
    <citation type="submission" date="2021-09" db="EMBL/GenBank/DDBJ databases">
        <authorList>
            <person name="Gilroy R."/>
        </authorList>
    </citation>
    <scope>NUCLEOTIDE SEQUENCE</scope>
    <source>
        <strain evidence="6">CHK55-1828</strain>
    </source>
</reference>
<comment type="catalytic activity">
    <reaction evidence="5">
        <text>Co-precorrin-5B + S-adenosyl-L-methionine = Co-precorrin-6A + S-adenosyl-L-homocysteine</text>
        <dbReference type="Rhea" id="RHEA:26285"/>
        <dbReference type="ChEBI" id="CHEBI:57856"/>
        <dbReference type="ChEBI" id="CHEBI:59789"/>
        <dbReference type="ChEBI" id="CHEBI:60063"/>
        <dbReference type="ChEBI" id="CHEBI:60064"/>
        <dbReference type="EC" id="2.1.1.195"/>
    </reaction>
</comment>
<protein>
    <recommendedName>
        <fullName evidence="5">Cobalt-precorrin-5B C(1)-methyltransferase</fullName>
        <ecNumber evidence="5">2.1.1.195</ecNumber>
    </recommendedName>
    <alternativeName>
        <fullName evidence="5">Cobalt-precorrin-6A synthase</fullName>
    </alternativeName>
</protein>
<dbReference type="PROSITE" id="PS51014">
    <property type="entry name" value="COBK_CBIJ"/>
    <property type="match status" value="1"/>
</dbReference>
<evidence type="ECO:0000256" key="1">
    <source>
        <dbReference type="ARBA" id="ARBA00022573"/>
    </source>
</evidence>
<dbReference type="GO" id="GO:0032259">
    <property type="term" value="P:methylation"/>
    <property type="evidence" value="ECO:0007669"/>
    <property type="project" value="UniProtKB-KW"/>
</dbReference>
<dbReference type="GO" id="GO:0019251">
    <property type="term" value="P:anaerobic cobalamin biosynthetic process"/>
    <property type="evidence" value="ECO:0007669"/>
    <property type="project" value="UniProtKB-UniRule"/>
</dbReference>
<dbReference type="PANTHER" id="PTHR35863:SF1">
    <property type="entry name" value="COBALT-PRECORRIN-5B C(1)-METHYLTRANSFERASE"/>
    <property type="match status" value="1"/>
</dbReference>
<dbReference type="GO" id="GO:0008168">
    <property type="term" value="F:methyltransferase activity"/>
    <property type="evidence" value="ECO:0007669"/>
    <property type="project" value="UniProtKB-UniRule"/>
</dbReference>
<evidence type="ECO:0000256" key="2">
    <source>
        <dbReference type="ARBA" id="ARBA00022603"/>
    </source>
</evidence>
<dbReference type="InterPro" id="IPR036074">
    <property type="entry name" value="CbiD_sf"/>
</dbReference>
<comment type="pathway">
    <text evidence="5">Cofactor biosynthesis; adenosylcobalamin biosynthesis; cob(II)yrinate a,c-diamide from sirohydrochlorin (anaerobic route): step 6/10.</text>
</comment>
<organism evidence="6 7">
    <name type="scientific">Mediterranea massiliensis</name>
    <dbReference type="NCBI Taxonomy" id="1841865"/>
    <lineage>
        <taxon>Bacteria</taxon>
        <taxon>Pseudomonadati</taxon>
        <taxon>Bacteroidota</taxon>
        <taxon>Bacteroidia</taxon>
        <taxon>Bacteroidales</taxon>
        <taxon>Bacteroidaceae</taxon>
        <taxon>Mediterranea</taxon>
    </lineage>
</organism>
<dbReference type="EC" id="2.1.1.195" evidence="5"/>
<dbReference type="NCBIfam" id="TIGR00312">
    <property type="entry name" value="cbiD"/>
    <property type="match status" value="1"/>
</dbReference>
<keyword evidence="3 5" id="KW-0808">Transferase</keyword>